<comment type="caution">
    <text evidence="1">The sequence shown here is derived from an EMBL/GenBank/DDBJ whole genome shotgun (WGS) entry which is preliminary data.</text>
</comment>
<proteinExistence type="predicted"/>
<dbReference type="Proteomes" id="UP000557193">
    <property type="component" value="Unassembled WGS sequence"/>
</dbReference>
<dbReference type="RefSeq" id="WP_184680787.1">
    <property type="nucleotide sequence ID" value="NZ_JACHLL010000001.1"/>
</dbReference>
<reference evidence="1 2" key="1">
    <citation type="submission" date="2020-08" db="EMBL/GenBank/DDBJ databases">
        <title>Functional genomics of gut bacteria from endangered species of beetles.</title>
        <authorList>
            <person name="Carlos-Shanley C."/>
        </authorList>
    </citation>
    <scope>NUCLEOTIDE SEQUENCE [LARGE SCALE GENOMIC DNA]</scope>
    <source>
        <strain evidence="1 2">S00202</strain>
    </source>
</reference>
<keyword evidence="2" id="KW-1185">Reference proteome</keyword>
<dbReference type="NCBIfam" id="NF046101">
    <property type="entry name" value="PA3496_fam"/>
    <property type="match status" value="1"/>
</dbReference>
<dbReference type="EMBL" id="JACHLL010000001">
    <property type="protein sequence ID" value="MBB6340639.1"/>
    <property type="molecule type" value="Genomic_DNA"/>
</dbReference>
<gene>
    <name evidence="1" type="ORF">HNP49_000789</name>
</gene>
<evidence type="ECO:0000313" key="1">
    <source>
        <dbReference type="EMBL" id="MBB6340639.1"/>
    </source>
</evidence>
<dbReference type="InterPro" id="IPR058059">
    <property type="entry name" value="PA3496-like"/>
</dbReference>
<sequence length="67" mass="8109">MSMHHQEPILDSKTRRKLEDQRRMVYRRAIEDRAELRRLESEFDDIPRQIATNYLNLALAPFPRSAR</sequence>
<protein>
    <submittedName>
        <fullName evidence="1">Uncharacterized protein Yka (UPF0111/DUF47 family)</fullName>
    </submittedName>
</protein>
<evidence type="ECO:0000313" key="2">
    <source>
        <dbReference type="Proteomes" id="UP000557193"/>
    </source>
</evidence>
<dbReference type="AlphaFoldDB" id="A0A7X0ET39"/>
<accession>A0A7X0ET39</accession>
<name>A0A7X0ET39_9PSED</name>
<organism evidence="1 2">
    <name type="scientific">Pseudomonas fluvialis</name>
    <dbReference type="NCBI Taxonomy" id="1793966"/>
    <lineage>
        <taxon>Bacteria</taxon>
        <taxon>Pseudomonadati</taxon>
        <taxon>Pseudomonadota</taxon>
        <taxon>Gammaproteobacteria</taxon>
        <taxon>Pseudomonadales</taxon>
        <taxon>Pseudomonadaceae</taxon>
        <taxon>Pseudomonas</taxon>
    </lineage>
</organism>